<proteinExistence type="predicted"/>
<dbReference type="EMBL" id="AUYB01000002">
    <property type="protein sequence ID" value="KZN48594.1"/>
    <property type="molecule type" value="Genomic_DNA"/>
</dbReference>
<comment type="caution">
    <text evidence="1">The sequence shown here is derived from an EMBL/GenBank/DDBJ whole genome shotgun (WGS) entry which is preliminary data.</text>
</comment>
<dbReference type="RefSeq" id="WP_196765659.1">
    <property type="nucleotide sequence ID" value="NZ_AQHB01000041.1"/>
</dbReference>
<dbReference type="PATRIC" id="fig|1365250.3.peg.66"/>
<keyword evidence="2" id="KW-1185">Reference proteome</keyword>
<evidence type="ECO:0000313" key="1">
    <source>
        <dbReference type="EMBL" id="KZN48594.1"/>
    </source>
</evidence>
<accession>A0A167D9Z5</accession>
<gene>
    <name evidence="1" type="ORF">N475_06080</name>
</gene>
<dbReference type="AlphaFoldDB" id="A0A167D9Z5"/>
<reference evidence="1 2" key="1">
    <citation type="submission" date="2013-07" db="EMBL/GenBank/DDBJ databases">
        <title>Comparative Genomic and Metabolomic Analysis of Twelve Strains of Pseudoalteromonas luteoviolacea.</title>
        <authorList>
            <person name="Vynne N.G."/>
            <person name="Mansson M."/>
            <person name="Gram L."/>
        </authorList>
    </citation>
    <scope>NUCLEOTIDE SEQUENCE [LARGE SCALE GENOMIC DNA]</scope>
    <source>
        <strain evidence="1 2">DSM 6061</strain>
    </source>
</reference>
<evidence type="ECO:0000313" key="2">
    <source>
        <dbReference type="Proteomes" id="UP000076643"/>
    </source>
</evidence>
<dbReference type="Proteomes" id="UP000076643">
    <property type="component" value="Unassembled WGS sequence"/>
</dbReference>
<organism evidence="1 2">
    <name type="scientific">Pseudoalteromonas luteoviolacea DSM 6061</name>
    <dbReference type="NCBI Taxonomy" id="1365250"/>
    <lineage>
        <taxon>Bacteria</taxon>
        <taxon>Pseudomonadati</taxon>
        <taxon>Pseudomonadota</taxon>
        <taxon>Gammaproteobacteria</taxon>
        <taxon>Alteromonadales</taxon>
        <taxon>Pseudoalteromonadaceae</taxon>
        <taxon>Pseudoalteromonas</taxon>
    </lineage>
</organism>
<protein>
    <submittedName>
        <fullName evidence="1">Uncharacterized protein</fullName>
    </submittedName>
</protein>
<sequence length="58" mass="6873">MKDIERFLGSVNEPAGFKLLYTSIHEKMGDMIPKHIDEKYRDGDFDSPKSPFYYDENR</sequence>
<name>A0A167D9Z5_9GAMM</name>